<evidence type="ECO:0000313" key="2">
    <source>
        <dbReference type="EMBL" id="MBD1421382.1"/>
    </source>
</evidence>
<keyword evidence="3" id="KW-1185">Reference proteome</keyword>
<evidence type="ECO:0000256" key="1">
    <source>
        <dbReference type="SAM" id="SignalP"/>
    </source>
</evidence>
<gene>
    <name evidence="2" type="ORF">H8B21_07340</name>
</gene>
<dbReference type="EMBL" id="JACNYL010000002">
    <property type="protein sequence ID" value="MBD1421382.1"/>
    <property type="molecule type" value="Genomic_DNA"/>
</dbReference>
<comment type="caution">
    <text evidence="2">The sequence shown here is derived from an EMBL/GenBank/DDBJ whole genome shotgun (WGS) entry which is preliminary data.</text>
</comment>
<evidence type="ECO:0008006" key="4">
    <source>
        <dbReference type="Google" id="ProtNLM"/>
    </source>
</evidence>
<accession>A0ABR7XSW9</accession>
<feature type="chain" id="PRO_5047366372" description="DUF1735 domain-containing protein" evidence="1">
    <location>
        <begin position="28"/>
        <end position="369"/>
    </location>
</feature>
<keyword evidence="1" id="KW-0732">Signal</keyword>
<feature type="signal peptide" evidence="1">
    <location>
        <begin position="1"/>
        <end position="27"/>
    </location>
</feature>
<protein>
    <recommendedName>
        <fullName evidence="4">DUF1735 domain-containing protein</fullName>
    </recommendedName>
</protein>
<dbReference type="Proteomes" id="UP000651112">
    <property type="component" value="Unassembled WGS sequence"/>
</dbReference>
<reference evidence="2 3" key="1">
    <citation type="submission" date="2020-08" db="EMBL/GenBank/DDBJ databases">
        <title>Sphingobacterium sp. DN00404 isolated from aquaculture water.</title>
        <authorList>
            <person name="Zhang M."/>
        </authorList>
    </citation>
    <scope>NUCLEOTIDE SEQUENCE [LARGE SCALE GENOMIC DNA]</scope>
    <source>
        <strain evidence="2 3">KCTC 42746</strain>
    </source>
</reference>
<evidence type="ECO:0000313" key="3">
    <source>
        <dbReference type="Proteomes" id="UP000651112"/>
    </source>
</evidence>
<dbReference type="Gene3D" id="2.60.40.2340">
    <property type="match status" value="2"/>
</dbReference>
<name>A0ABR7XSW9_9SPHI</name>
<organism evidence="2 3">
    <name type="scientific">Sphingobacterium chuzhouense</name>
    <dbReference type="NCBI Taxonomy" id="1742264"/>
    <lineage>
        <taxon>Bacteria</taxon>
        <taxon>Pseudomonadati</taxon>
        <taxon>Bacteroidota</taxon>
        <taxon>Sphingobacteriia</taxon>
        <taxon>Sphingobacteriales</taxon>
        <taxon>Sphingobacteriaceae</taxon>
        <taxon>Sphingobacterium</taxon>
    </lineage>
</organism>
<dbReference type="PROSITE" id="PS51257">
    <property type="entry name" value="PROKAR_LIPOPROTEIN"/>
    <property type="match status" value="1"/>
</dbReference>
<proteinExistence type="predicted"/>
<sequence length="369" mass="40647">MKTLKNTAGLSFFLLFVGLLTSCKQDATDSLDMNADVHLLSFHVDNVAGTVDNEKGTITVMVPAGTNLSAIAPTIELPPNATVKPAAGEPRDFSYSSTSPVVYRVYNGNVYTDYRVTIREIKAEITAFRIGDRTGIINQAESTILVYVPEGTDVTQLRPMIDYTSGAEILPALGSPVDFTTPVTYTLSYLGQTFNYTVTVVLGDEPKQPLLIFNGENVSPRWGDLGTTVQNQTNNPKTDGINPSPLCVSILRNATTGEGWHGGALWNDNKVNINPAAYNRFSIMVLKDVAGDVQIEIQSDGEANKDWLRARYAEDHLGEWQELIFEVPAERTAIINNILVMPHEHPNGQPVPFQTQRMYWDELKALPKE</sequence>
<dbReference type="RefSeq" id="WP_190313156.1">
    <property type="nucleotide sequence ID" value="NZ_JACNYL010000002.1"/>
</dbReference>